<organism evidence="3 4">
    <name type="scientific">Phyllobacterium trifolii</name>
    <dbReference type="NCBI Taxonomy" id="300193"/>
    <lineage>
        <taxon>Bacteria</taxon>
        <taxon>Pseudomonadati</taxon>
        <taxon>Pseudomonadota</taxon>
        <taxon>Alphaproteobacteria</taxon>
        <taxon>Hyphomicrobiales</taxon>
        <taxon>Phyllobacteriaceae</taxon>
        <taxon>Phyllobacterium</taxon>
    </lineage>
</organism>
<dbReference type="InterPro" id="IPR002711">
    <property type="entry name" value="HNH"/>
</dbReference>
<reference evidence="3 4" key="1">
    <citation type="submission" date="2020-08" db="EMBL/GenBank/DDBJ databases">
        <title>Genomic Encyclopedia of Type Strains, Phase III (KMG-III): the genomes of soil and plant-associated and newly described type strains.</title>
        <authorList>
            <person name="Whitman W."/>
        </authorList>
    </citation>
    <scope>NUCLEOTIDE SEQUENCE [LARGE SCALE GENOMIC DNA]</scope>
    <source>
        <strain evidence="3 4">CECT 7015</strain>
    </source>
</reference>
<feature type="domain" description="HNH nuclease" evidence="2">
    <location>
        <begin position="20"/>
        <end position="74"/>
    </location>
</feature>
<dbReference type="CDD" id="cd00085">
    <property type="entry name" value="HNHc"/>
    <property type="match status" value="1"/>
</dbReference>
<keyword evidence="4" id="KW-1185">Reference proteome</keyword>
<feature type="region of interest" description="Disordered" evidence="1">
    <location>
        <begin position="83"/>
        <end position="134"/>
    </location>
</feature>
<gene>
    <name evidence="3" type="ORF">FHS21_001282</name>
</gene>
<dbReference type="GO" id="GO:0008270">
    <property type="term" value="F:zinc ion binding"/>
    <property type="evidence" value="ECO:0007669"/>
    <property type="project" value="InterPro"/>
</dbReference>
<accession>A0A839U842</accession>
<dbReference type="GO" id="GO:0004519">
    <property type="term" value="F:endonuclease activity"/>
    <property type="evidence" value="ECO:0007669"/>
    <property type="project" value="UniProtKB-KW"/>
</dbReference>
<protein>
    <submittedName>
        <fullName evidence="3">5-methylcytosine-specific restriction endonuclease McrA</fullName>
    </submittedName>
</protein>
<feature type="compositionally biased region" description="Basic residues" evidence="1">
    <location>
        <begin position="87"/>
        <end position="97"/>
    </location>
</feature>
<dbReference type="Proteomes" id="UP000554520">
    <property type="component" value="Unassembled WGS sequence"/>
</dbReference>
<dbReference type="GO" id="GO:0003676">
    <property type="term" value="F:nucleic acid binding"/>
    <property type="evidence" value="ECO:0007669"/>
    <property type="project" value="InterPro"/>
</dbReference>
<dbReference type="SMART" id="SM00507">
    <property type="entry name" value="HNHc"/>
    <property type="match status" value="1"/>
</dbReference>
<evidence type="ECO:0000259" key="2">
    <source>
        <dbReference type="SMART" id="SM00507"/>
    </source>
</evidence>
<proteinExistence type="predicted"/>
<comment type="caution">
    <text evidence="3">The sequence shown here is derived from an EMBL/GenBank/DDBJ whole genome shotgun (WGS) entry which is preliminary data.</text>
</comment>
<keyword evidence="3" id="KW-0540">Nuclease</keyword>
<dbReference type="EMBL" id="JACHXN010000003">
    <property type="protein sequence ID" value="MBB3144881.1"/>
    <property type="molecule type" value="Genomic_DNA"/>
</dbReference>
<evidence type="ECO:0000313" key="4">
    <source>
        <dbReference type="Proteomes" id="UP000554520"/>
    </source>
</evidence>
<dbReference type="AlphaFoldDB" id="A0A839U842"/>
<dbReference type="InterPro" id="IPR003615">
    <property type="entry name" value="HNH_nuc"/>
</dbReference>
<keyword evidence="3" id="KW-0378">Hydrolase</keyword>
<dbReference type="RefSeq" id="WP_183661238.1">
    <property type="nucleotide sequence ID" value="NZ_JACHXN010000003.1"/>
</dbReference>
<name>A0A839U842_9HYPH</name>
<keyword evidence="3" id="KW-0255">Endonuclease</keyword>
<dbReference type="Gene3D" id="1.10.30.50">
    <property type="match status" value="1"/>
</dbReference>
<sequence>MARKVAEWIGKTDNTKAPPRVRQRIYDRDKGSCYLCKTKIKIGETWEADHVIALINGGSNTEGNLAPAHSHCHLKKTALDVKEKSKVAKVRAKHTGVKRPNGDIRSQGFAKSAKVHAPSSKSLPPRRLYQERTS</sequence>
<evidence type="ECO:0000256" key="1">
    <source>
        <dbReference type="SAM" id="MobiDB-lite"/>
    </source>
</evidence>
<evidence type="ECO:0000313" key="3">
    <source>
        <dbReference type="EMBL" id="MBB3144881.1"/>
    </source>
</evidence>
<dbReference type="Pfam" id="PF01844">
    <property type="entry name" value="HNH"/>
    <property type="match status" value="1"/>
</dbReference>